<dbReference type="RefSeq" id="XP_003029773.1">
    <property type="nucleotide sequence ID" value="XM_003029727.1"/>
</dbReference>
<sequence length="572" mass="64853">MHRVLEIPELQLAIAQELIPPETGWYRRRTDLYRLSLVSHSWRSVAEPMRWEEGNRLEDFLRVLPTDAWARVITEVEDWYSDTFVLKKIRTRSICRHLSPDDWSAVYQRTRFARSLILRQHAGLRGTLVNLLSTVPPAGTLFPKLSELVLDMDDEFRTDFTSVHSASILAISTPNLARLTIKNPCHAPRRIYLETVSELALRSQGLRSVVFDTKSLLIDSPTSPVHHRPSPYRSFFQTIRSCTSLTTVRLDLYVSSYDRHILVNLAAHPSLRDLTLDMEHSYDLDELDMLEEIDKTEELLLRRGMSSIPTPSFPSLQMMRSTQLPHAVLRALIAAGNRAIPLSTLHFEADTSSYEDLRATITAICSGCDKATLTELDIEFLCTDPQGDPRISVLDLDALAPIATFARLTRVELVGFDWVDLPDTDYSEIARWWPDLVSLALVTYRSTPTCTLAALIPFSSSCPRLESLDLSISAEEVPTRTLSGDEYPTTTRHTLPLLKLRVQNSPITQDVDSVALFLLSLFPTMQEVTYDMPAEDLDPHNKGNWDAEVVHERKEAWGKVNELIVNHRNAGV</sequence>
<feature type="non-terminal residue" evidence="1">
    <location>
        <position position="572"/>
    </location>
</feature>
<dbReference type="GeneID" id="9591193"/>
<evidence type="ECO:0000313" key="2">
    <source>
        <dbReference type="Proteomes" id="UP000007431"/>
    </source>
</evidence>
<dbReference type="Proteomes" id="UP000007431">
    <property type="component" value="Unassembled WGS sequence"/>
</dbReference>
<dbReference type="EMBL" id="GL377309">
    <property type="protein sequence ID" value="EFI94870.1"/>
    <property type="molecule type" value="Genomic_DNA"/>
</dbReference>
<keyword evidence="2" id="KW-1185">Reference proteome</keyword>
<dbReference type="Gene3D" id="3.80.10.10">
    <property type="entry name" value="Ribonuclease Inhibitor"/>
    <property type="match status" value="1"/>
</dbReference>
<dbReference type="OrthoDB" id="2893568at2759"/>
<accession>D8QC47</accession>
<evidence type="ECO:0000313" key="1">
    <source>
        <dbReference type="EMBL" id="EFI94870.1"/>
    </source>
</evidence>
<dbReference type="InParanoid" id="D8QC47"/>
<name>D8QC47_SCHCM</name>
<reference evidence="1 2" key="1">
    <citation type="journal article" date="2010" name="Nat. Biotechnol.">
        <title>Genome sequence of the model mushroom Schizophyllum commune.</title>
        <authorList>
            <person name="Ohm R.A."/>
            <person name="de Jong J.F."/>
            <person name="Lugones L.G."/>
            <person name="Aerts A."/>
            <person name="Kothe E."/>
            <person name="Stajich J.E."/>
            <person name="de Vries R.P."/>
            <person name="Record E."/>
            <person name="Levasseur A."/>
            <person name="Baker S.E."/>
            <person name="Bartholomew K.A."/>
            <person name="Coutinho P.M."/>
            <person name="Erdmann S."/>
            <person name="Fowler T.J."/>
            <person name="Gathman A.C."/>
            <person name="Lombard V."/>
            <person name="Henrissat B."/>
            <person name="Knabe N."/>
            <person name="Kuees U."/>
            <person name="Lilly W.W."/>
            <person name="Lindquist E."/>
            <person name="Lucas S."/>
            <person name="Magnuson J.K."/>
            <person name="Piumi F."/>
            <person name="Raudaskoski M."/>
            <person name="Salamov A."/>
            <person name="Schmutz J."/>
            <person name="Schwarze F.W.M.R."/>
            <person name="vanKuyk P.A."/>
            <person name="Horton J.S."/>
            <person name="Grigoriev I.V."/>
            <person name="Woesten H.A.B."/>
        </authorList>
    </citation>
    <scope>NUCLEOTIDE SEQUENCE [LARGE SCALE GENOMIC DNA]</scope>
    <source>
        <strain evidence="2">H4-8 / FGSC 9210</strain>
    </source>
</reference>
<protein>
    <recommendedName>
        <fullName evidence="3">F-box domain-containing protein</fullName>
    </recommendedName>
</protein>
<dbReference type="KEGG" id="scm:SCHCO_02511611"/>
<dbReference type="VEuPathDB" id="FungiDB:SCHCODRAFT_02511611"/>
<evidence type="ECO:0008006" key="3">
    <source>
        <dbReference type="Google" id="ProtNLM"/>
    </source>
</evidence>
<dbReference type="HOGENOM" id="CLU_021164_0_0_1"/>
<organism evidence="2">
    <name type="scientific">Schizophyllum commune (strain H4-8 / FGSC 9210)</name>
    <name type="common">Split gill fungus</name>
    <dbReference type="NCBI Taxonomy" id="578458"/>
    <lineage>
        <taxon>Eukaryota</taxon>
        <taxon>Fungi</taxon>
        <taxon>Dikarya</taxon>
        <taxon>Basidiomycota</taxon>
        <taxon>Agaricomycotina</taxon>
        <taxon>Agaricomycetes</taxon>
        <taxon>Agaricomycetidae</taxon>
        <taxon>Agaricales</taxon>
        <taxon>Schizophyllaceae</taxon>
        <taxon>Schizophyllum</taxon>
    </lineage>
</organism>
<dbReference type="AlphaFoldDB" id="D8QC47"/>
<gene>
    <name evidence="1" type="ORF">SCHCODRAFT_111451</name>
</gene>
<dbReference type="SUPFAM" id="SSF52047">
    <property type="entry name" value="RNI-like"/>
    <property type="match status" value="1"/>
</dbReference>
<proteinExistence type="predicted"/>
<dbReference type="InterPro" id="IPR032675">
    <property type="entry name" value="LRR_dom_sf"/>
</dbReference>